<dbReference type="Proteomes" id="UP000030744">
    <property type="component" value="Unassembled WGS sequence"/>
</dbReference>
<protein>
    <submittedName>
        <fullName evidence="1">Uncharacterized protein</fullName>
    </submittedName>
</protein>
<keyword evidence="2" id="KW-1185">Reference proteome</keyword>
<dbReference type="OrthoDB" id="348442at2759"/>
<dbReference type="AlphaFoldDB" id="U6KE10"/>
<evidence type="ECO:0000313" key="1">
    <source>
        <dbReference type="EMBL" id="CDJ36265.1"/>
    </source>
</evidence>
<reference evidence="1" key="1">
    <citation type="submission" date="2013-10" db="EMBL/GenBank/DDBJ databases">
        <title>Genomic analysis of the causative agents of coccidiosis in chickens.</title>
        <authorList>
            <person name="Reid A.J."/>
            <person name="Blake D."/>
            <person name="Billington K."/>
            <person name="Browne H."/>
            <person name="Dunn M."/>
            <person name="Hung S."/>
            <person name="Kawahara F."/>
            <person name="Miranda-Saavedra D."/>
            <person name="Mourier T."/>
            <person name="Nagra H."/>
            <person name="Otto T.D."/>
            <person name="Rawlings N."/>
            <person name="Sanchez A."/>
            <person name="Sanders M."/>
            <person name="Subramaniam C."/>
            <person name="Tay Y."/>
            <person name="Dear P."/>
            <person name="Doerig C."/>
            <person name="Gruber A."/>
            <person name="Parkinson J."/>
            <person name="Shirley M."/>
            <person name="Wan K.L."/>
            <person name="Berriman M."/>
            <person name="Tomley F."/>
            <person name="Pain A."/>
        </authorList>
    </citation>
    <scope>NUCLEOTIDE SEQUENCE [LARGE SCALE GENOMIC DNA]</scope>
    <source>
        <strain evidence="1">Houghton</strain>
    </source>
</reference>
<reference evidence="1" key="2">
    <citation type="submission" date="2013-10" db="EMBL/GenBank/DDBJ databases">
        <authorList>
            <person name="Aslett M."/>
        </authorList>
    </citation>
    <scope>NUCLEOTIDE SEQUENCE [LARGE SCALE GENOMIC DNA]</scope>
    <source>
        <strain evidence="1">Houghton</strain>
    </source>
</reference>
<name>U6KE10_9EIME</name>
<sequence length="269" mass="30216">MLKKRSSLLRSLHEVSAKQRLLYSRDQQLALQVSPSSLEDRRRVQGRLSKLEAEARLLESKLCRVRHELKYLIPRKQHLALSLRLVAGRRASGAFIAPSAAAALSAAIIIVEGNESKHFVATSAEEAEILKMSAELLTRMQKSTESLVKKLEASKSGSGGGLAVLRDFWALERQYKKCISLQKGASTFIRQLRFVLMSVSPRRIIEELEEADRELRKSMERCTYFLQNRRHSNDSGILRSLFKRLRVKSGRAGGTKALTNEAVDNTSLG</sequence>
<dbReference type="EMBL" id="HG735678">
    <property type="protein sequence ID" value="CDJ36265.1"/>
    <property type="molecule type" value="Genomic_DNA"/>
</dbReference>
<dbReference type="GeneID" id="60404260"/>
<dbReference type="RefSeq" id="XP_037878554.1">
    <property type="nucleotide sequence ID" value="XM_038022700.1"/>
</dbReference>
<evidence type="ECO:0000313" key="2">
    <source>
        <dbReference type="Proteomes" id="UP000030744"/>
    </source>
</evidence>
<accession>U6KE10</accession>
<gene>
    <name evidence="1" type="ORF">EMH_0073090</name>
</gene>
<organism evidence="1 2">
    <name type="scientific">Eimeria mitis</name>
    <dbReference type="NCBI Taxonomy" id="44415"/>
    <lineage>
        <taxon>Eukaryota</taxon>
        <taxon>Sar</taxon>
        <taxon>Alveolata</taxon>
        <taxon>Apicomplexa</taxon>
        <taxon>Conoidasida</taxon>
        <taxon>Coccidia</taxon>
        <taxon>Eucoccidiorida</taxon>
        <taxon>Eimeriorina</taxon>
        <taxon>Eimeriidae</taxon>
        <taxon>Eimeria</taxon>
    </lineage>
</organism>
<dbReference type="VEuPathDB" id="ToxoDB:EMH_0073090"/>
<proteinExistence type="predicted"/>